<comment type="caution">
    <text evidence="1">The sequence shown here is derived from an EMBL/GenBank/DDBJ whole genome shotgun (WGS) entry which is preliminary data.</text>
</comment>
<name>A0A5J4QWZ8_9ZZZZ</name>
<organism evidence="1">
    <name type="scientific">termite gut metagenome</name>
    <dbReference type="NCBI Taxonomy" id="433724"/>
    <lineage>
        <taxon>unclassified sequences</taxon>
        <taxon>metagenomes</taxon>
        <taxon>organismal metagenomes</taxon>
    </lineage>
</organism>
<accession>A0A5J4QWZ8</accession>
<dbReference type="SUPFAM" id="SSF53098">
    <property type="entry name" value="Ribonuclease H-like"/>
    <property type="match status" value="1"/>
</dbReference>
<evidence type="ECO:0000313" key="1">
    <source>
        <dbReference type="EMBL" id="KAA6326467.1"/>
    </source>
</evidence>
<dbReference type="AlphaFoldDB" id="A0A5J4QWZ8"/>
<evidence type="ECO:0008006" key="3">
    <source>
        <dbReference type="Google" id="ProtNLM"/>
    </source>
</evidence>
<evidence type="ECO:0000313" key="2">
    <source>
        <dbReference type="EMBL" id="KAA6330776.1"/>
    </source>
</evidence>
<dbReference type="EMBL" id="SNRY01002162">
    <property type="protein sequence ID" value="KAA6326467.1"/>
    <property type="molecule type" value="Genomic_DNA"/>
</dbReference>
<protein>
    <recommendedName>
        <fullName evidence="3">Transposase IS4-like domain-containing protein</fullName>
    </recommendedName>
</protein>
<dbReference type="EMBL" id="SNRY01001460">
    <property type="protein sequence ID" value="KAA6330776.1"/>
    <property type="molecule type" value="Genomic_DNA"/>
</dbReference>
<gene>
    <name evidence="2" type="ORF">EZS27_020563</name>
    <name evidence="1" type="ORF">EZS27_024432</name>
</gene>
<dbReference type="InterPro" id="IPR012337">
    <property type="entry name" value="RNaseH-like_sf"/>
</dbReference>
<reference evidence="1" key="1">
    <citation type="submission" date="2019-03" db="EMBL/GenBank/DDBJ databases">
        <title>Single cell metagenomics reveals metabolic interactions within the superorganism composed of flagellate Streblomastix strix and complex community of Bacteroidetes bacteria on its surface.</title>
        <authorList>
            <person name="Treitli S.C."/>
            <person name="Kolisko M."/>
            <person name="Husnik F."/>
            <person name="Keeling P."/>
            <person name="Hampl V."/>
        </authorList>
    </citation>
    <scope>NUCLEOTIDE SEQUENCE</scope>
    <source>
        <strain evidence="1">STM</strain>
    </source>
</reference>
<sequence length="136" mass="15958">MKYNLSISHRKREFSFCFISHLDNFGDIDMYHTRFQMEFGFRDAKQLTGLEHSQARSGTKLDFHFNTALTTVNIAKVIQMRDETKRELPFSMRDAKIVFHNALLLQRFFSLFGNPPNSRKNQKYVKELLTFGTLAA</sequence>
<proteinExistence type="predicted"/>